<proteinExistence type="predicted"/>
<dbReference type="AlphaFoldDB" id="A0A1H0L1R4"/>
<dbReference type="NCBIfam" id="TIGR02870">
    <property type="entry name" value="spore_II_D"/>
    <property type="match status" value="1"/>
</dbReference>
<gene>
    <name evidence="3" type="ORF">SAMN05421677_106176</name>
</gene>
<dbReference type="PANTHER" id="PTHR30032:SF4">
    <property type="entry name" value="AMIDASE ENHANCER"/>
    <property type="match status" value="1"/>
</dbReference>
<protein>
    <submittedName>
        <fullName evidence="3">Stage II sporulation protein D</fullName>
    </submittedName>
</protein>
<organism evidence="3 4">
    <name type="scientific">Halobacillus aidingensis</name>
    <dbReference type="NCBI Taxonomy" id="240303"/>
    <lineage>
        <taxon>Bacteria</taxon>
        <taxon>Bacillati</taxon>
        <taxon>Bacillota</taxon>
        <taxon>Bacilli</taxon>
        <taxon>Bacillales</taxon>
        <taxon>Bacillaceae</taxon>
        <taxon>Halobacillus</taxon>
    </lineage>
</organism>
<evidence type="ECO:0000259" key="2">
    <source>
        <dbReference type="Pfam" id="PF08486"/>
    </source>
</evidence>
<dbReference type="PANTHER" id="PTHR30032">
    <property type="entry name" value="N-ACETYLMURAMOYL-L-ALANINE AMIDASE-RELATED"/>
    <property type="match status" value="1"/>
</dbReference>
<dbReference type="InterPro" id="IPR051922">
    <property type="entry name" value="Bact_Sporulation_Assoc"/>
</dbReference>
<dbReference type="InterPro" id="IPR013693">
    <property type="entry name" value="SpoIID/LytB_N"/>
</dbReference>
<evidence type="ECO:0000256" key="1">
    <source>
        <dbReference type="SAM" id="Phobius"/>
    </source>
</evidence>
<sequence length="341" mass="37848">MKKNNGIGILAVCGLFATILILPTMIVVPFTNSGGTEEVKETPQTEKVASVEDSPFAVKVLRSTTKEIEEVPLESYVARVVASEMPVNFEMEALKAQALAARTYITRHLVQGEKVSSEADVTDTVSHQVYKDEDQLRSQWKDNYEENMKKITEAVNATKGEIITYDQQPITAAFFSTSNGFTENAGDYWEHDIPYLQSVESPWDQESPKFVDQKIITVAELEQTLGVSIGSGIQQTTMTKTEGNRVDEVHFGDHTFSGREIREKIGLPSSDFSIKQKGEHVIFTTKGYGHGVGMSQYGANGMAKSGKDYKEIIHHYYQDTEIAPLSTQTASLTIEKEDTVN</sequence>
<reference evidence="4" key="1">
    <citation type="submission" date="2016-10" db="EMBL/GenBank/DDBJ databases">
        <authorList>
            <person name="Varghese N."/>
            <person name="Submissions S."/>
        </authorList>
    </citation>
    <scope>NUCLEOTIDE SEQUENCE [LARGE SCALE GENOMIC DNA]</scope>
    <source>
        <strain evidence="4">CGMCC 1.3703</strain>
    </source>
</reference>
<keyword evidence="1" id="KW-0472">Membrane</keyword>
<evidence type="ECO:0000313" key="3">
    <source>
        <dbReference type="EMBL" id="SDO62015.1"/>
    </source>
</evidence>
<dbReference type="InterPro" id="IPR014225">
    <property type="entry name" value="Spore_II_D_firmicutes"/>
</dbReference>
<dbReference type="OrthoDB" id="9794671at2"/>
<dbReference type="GO" id="GO:0030435">
    <property type="term" value="P:sporulation resulting in formation of a cellular spore"/>
    <property type="evidence" value="ECO:0007669"/>
    <property type="project" value="InterPro"/>
</dbReference>
<dbReference type="GO" id="GO:0030288">
    <property type="term" value="C:outer membrane-bounded periplasmic space"/>
    <property type="evidence" value="ECO:0007669"/>
    <property type="project" value="TreeGrafter"/>
</dbReference>
<keyword evidence="1" id="KW-1133">Transmembrane helix</keyword>
<dbReference type="RefSeq" id="WP_089652052.1">
    <property type="nucleotide sequence ID" value="NZ_FNIZ01000006.1"/>
</dbReference>
<evidence type="ECO:0000313" key="4">
    <source>
        <dbReference type="Proteomes" id="UP000198860"/>
    </source>
</evidence>
<dbReference type="STRING" id="240303.SAMN05421677_106176"/>
<feature type="transmembrane region" description="Helical" evidence="1">
    <location>
        <begin position="7"/>
        <end position="30"/>
    </location>
</feature>
<dbReference type="Proteomes" id="UP000198860">
    <property type="component" value="Unassembled WGS sequence"/>
</dbReference>
<feature type="domain" description="Sporulation stage II protein D amidase enhancer LytB N-terminal" evidence="2">
    <location>
        <begin position="63"/>
        <end position="165"/>
    </location>
</feature>
<dbReference type="NCBIfam" id="TIGR02669">
    <property type="entry name" value="SpoIID_LytB"/>
    <property type="match status" value="1"/>
</dbReference>
<accession>A0A1H0L1R4</accession>
<dbReference type="Pfam" id="PF08486">
    <property type="entry name" value="SpoIID"/>
    <property type="match status" value="1"/>
</dbReference>
<dbReference type="InterPro" id="IPR013486">
    <property type="entry name" value="SpoIID/LytB"/>
</dbReference>
<name>A0A1H0L1R4_HALAD</name>
<dbReference type="EMBL" id="FNIZ01000006">
    <property type="protein sequence ID" value="SDO62015.1"/>
    <property type="molecule type" value="Genomic_DNA"/>
</dbReference>
<keyword evidence="1" id="KW-0812">Transmembrane</keyword>
<keyword evidence="4" id="KW-1185">Reference proteome</keyword>